<evidence type="ECO:0000313" key="1">
    <source>
        <dbReference type="EMBL" id="VEJ51779.1"/>
    </source>
</evidence>
<keyword evidence="2" id="KW-1185">Reference proteome</keyword>
<organism evidence="1 2">
    <name type="scientific">Neisseria weaveri</name>
    <dbReference type="NCBI Taxonomy" id="28091"/>
    <lineage>
        <taxon>Bacteria</taxon>
        <taxon>Pseudomonadati</taxon>
        <taxon>Pseudomonadota</taxon>
        <taxon>Betaproteobacteria</taxon>
        <taxon>Neisseriales</taxon>
        <taxon>Neisseriaceae</taxon>
        <taxon>Neisseria</taxon>
    </lineage>
</organism>
<dbReference type="Proteomes" id="UP000272771">
    <property type="component" value="Chromosome"/>
</dbReference>
<dbReference type="OrthoDB" id="8601913at2"/>
<dbReference type="RefSeq" id="WP_004285538.1">
    <property type="nucleotide sequence ID" value="NZ_CAUJRG010000012.1"/>
</dbReference>
<evidence type="ECO:0000313" key="2">
    <source>
        <dbReference type="Proteomes" id="UP000272771"/>
    </source>
</evidence>
<accession>A0A3S4ZMK7</accession>
<name>A0A3S4ZMK7_9NEIS</name>
<proteinExistence type="predicted"/>
<dbReference type="PROSITE" id="PS51257">
    <property type="entry name" value="PROKAR_LIPOPROTEIN"/>
    <property type="match status" value="1"/>
</dbReference>
<evidence type="ECO:0008006" key="3">
    <source>
        <dbReference type="Google" id="ProtNLM"/>
    </source>
</evidence>
<sequence>MKVANLMIAFGVSALSACSGSSSEAGKAVFEETINRYEAQRGICLPVKLDVNDGLQTLLGNNLVGSDEIRILYTDSLGNKVNQQALRQMDLLEEGGFYQRVEDNFAKPQRQSEVKVKVFQITDKGRSQTKLSPQGPKFCIGRLKVDEVKWYTEPAAGSGMIMSKVAYQATFVPERWAKRLLKEDEKVWREAAKPSVLKATLVKTNEGWRDIRELN</sequence>
<protein>
    <recommendedName>
        <fullName evidence="3">Lipoprotein</fullName>
    </recommendedName>
</protein>
<dbReference type="EMBL" id="LR134533">
    <property type="protein sequence ID" value="VEJ51779.1"/>
    <property type="molecule type" value="Genomic_DNA"/>
</dbReference>
<gene>
    <name evidence="1" type="ORF">NCTC12742_01684</name>
</gene>
<dbReference type="STRING" id="28091.SAMEA3174300_00242"/>
<dbReference type="AlphaFoldDB" id="A0A3S4ZMK7"/>
<reference evidence="1 2" key="1">
    <citation type="submission" date="2018-12" db="EMBL/GenBank/DDBJ databases">
        <authorList>
            <consortium name="Pathogen Informatics"/>
        </authorList>
    </citation>
    <scope>NUCLEOTIDE SEQUENCE [LARGE SCALE GENOMIC DNA]</scope>
    <source>
        <strain evidence="1 2">NCTC12742</strain>
    </source>
</reference>